<feature type="compositionally biased region" description="Polar residues" evidence="11">
    <location>
        <begin position="2192"/>
        <end position="2209"/>
    </location>
</feature>
<evidence type="ECO:0000256" key="3">
    <source>
        <dbReference type="ARBA" id="ARBA00012589"/>
    </source>
</evidence>
<dbReference type="Pfam" id="PF21033">
    <property type="entry name" value="RMD1-3"/>
    <property type="match status" value="1"/>
</dbReference>
<dbReference type="PROSITE" id="PS50005">
    <property type="entry name" value="TPR"/>
    <property type="match status" value="1"/>
</dbReference>
<evidence type="ECO:0000256" key="9">
    <source>
        <dbReference type="ARBA" id="ARBA00047777"/>
    </source>
</evidence>
<reference evidence="14 15" key="1">
    <citation type="journal article" date="2014" name="Genome Biol. Evol.">
        <title>The secreted proteins of Achlya hypogyna and Thraustotheca clavata identify the ancestral oomycete secretome and reveal gene acquisitions by horizontal gene transfer.</title>
        <authorList>
            <person name="Misner I."/>
            <person name="Blouin N."/>
            <person name="Leonard G."/>
            <person name="Richards T.A."/>
            <person name="Lane C.E."/>
        </authorList>
    </citation>
    <scope>NUCLEOTIDE SEQUENCE [LARGE SCALE GENOMIC DNA]</scope>
    <source>
        <strain evidence="14 15">ATCC 34112</strain>
    </source>
</reference>
<evidence type="ECO:0000256" key="6">
    <source>
        <dbReference type="ARBA" id="ARBA00022692"/>
    </source>
</evidence>
<comment type="similarity">
    <text evidence="2">Belongs to the glycosyltransferase 48 family.</text>
</comment>
<evidence type="ECO:0000256" key="8">
    <source>
        <dbReference type="ARBA" id="ARBA00023136"/>
    </source>
</evidence>
<feature type="transmembrane region" description="Helical" evidence="12">
    <location>
        <begin position="1357"/>
        <end position="1374"/>
    </location>
</feature>
<feature type="transmembrane region" description="Helical" evidence="12">
    <location>
        <begin position="1741"/>
        <end position="1764"/>
    </location>
</feature>
<feature type="transmembrane region" description="Helical" evidence="12">
    <location>
        <begin position="1449"/>
        <end position="1468"/>
    </location>
</feature>
<keyword evidence="7 12" id="KW-1133">Transmembrane helix</keyword>
<evidence type="ECO:0000313" key="15">
    <source>
        <dbReference type="Proteomes" id="UP000243217"/>
    </source>
</evidence>
<dbReference type="GO" id="GO:0005886">
    <property type="term" value="C:plasma membrane"/>
    <property type="evidence" value="ECO:0007669"/>
    <property type="project" value="TreeGrafter"/>
</dbReference>
<dbReference type="InterPro" id="IPR026899">
    <property type="entry name" value="FKS1-like_dom1"/>
</dbReference>
<dbReference type="InterPro" id="IPR005828">
    <property type="entry name" value="MFS_sugar_transport-like"/>
</dbReference>
<feature type="transmembrane region" description="Helical" evidence="12">
    <location>
        <begin position="1489"/>
        <end position="1511"/>
    </location>
</feature>
<dbReference type="Gene3D" id="1.25.40.10">
    <property type="entry name" value="Tetratricopeptide repeat domain"/>
    <property type="match status" value="1"/>
</dbReference>
<evidence type="ECO:0000256" key="12">
    <source>
        <dbReference type="SAM" id="Phobius"/>
    </source>
</evidence>
<evidence type="ECO:0000256" key="7">
    <source>
        <dbReference type="ARBA" id="ARBA00022989"/>
    </source>
</evidence>
<dbReference type="GO" id="GO:0003843">
    <property type="term" value="F:1,3-beta-D-glucan synthase activity"/>
    <property type="evidence" value="ECO:0007669"/>
    <property type="project" value="UniProtKB-EC"/>
</dbReference>
<feature type="transmembrane region" description="Helical" evidence="12">
    <location>
        <begin position="1703"/>
        <end position="1721"/>
    </location>
</feature>
<feature type="transmembrane region" description="Helical" evidence="12">
    <location>
        <begin position="1881"/>
        <end position="1901"/>
    </location>
</feature>
<comment type="caution">
    <text evidence="14">The sequence shown here is derived from an EMBL/GenBank/DDBJ whole genome shotgun (WGS) entry which is preliminary data.</text>
</comment>
<comment type="catalytic activity">
    <reaction evidence="9">
        <text>[(1-&gt;3)-beta-D-glucosyl](n) + UDP-alpha-D-glucose = [(1-&gt;3)-beta-D-glucosyl](n+1) + UDP + H(+)</text>
        <dbReference type="Rhea" id="RHEA:21476"/>
        <dbReference type="Rhea" id="RHEA-COMP:11146"/>
        <dbReference type="Rhea" id="RHEA-COMP:14303"/>
        <dbReference type="ChEBI" id="CHEBI:15378"/>
        <dbReference type="ChEBI" id="CHEBI:37671"/>
        <dbReference type="ChEBI" id="CHEBI:58223"/>
        <dbReference type="ChEBI" id="CHEBI:58885"/>
        <dbReference type="EC" id="2.4.1.34"/>
    </reaction>
</comment>
<feature type="transmembrane region" description="Helical" evidence="12">
    <location>
        <begin position="1624"/>
        <end position="1646"/>
    </location>
</feature>
<dbReference type="SUPFAM" id="SSF103473">
    <property type="entry name" value="MFS general substrate transporter"/>
    <property type="match status" value="1"/>
</dbReference>
<feature type="transmembrane region" description="Helical" evidence="12">
    <location>
        <begin position="335"/>
        <end position="354"/>
    </location>
</feature>
<name>A0A1W0A166_9STRA</name>
<dbReference type="Proteomes" id="UP000243217">
    <property type="component" value="Unassembled WGS sequence"/>
</dbReference>
<accession>A0A1W0A166</accession>
<keyword evidence="15" id="KW-1185">Reference proteome</keyword>
<feature type="transmembrane region" description="Helical" evidence="12">
    <location>
        <begin position="2040"/>
        <end position="2059"/>
    </location>
</feature>
<evidence type="ECO:0000256" key="2">
    <source>
        <dbReference type="ARBA" id="ARBA00009040"/>
    </source>
</evidence>
<evidence type="ECO:0000259" key="13">
    <source>
        <dbReference type="PROSITE" id="PS50850"/>
    </source>
</evidence>
<dbReference type="OrthoDB" id="1880850at2759"/>
<feature type="transmembrane region" description="Helical" evidence="12">
    <location>
        <begin position="1386"/>
        <end position="1409"/>
    </location>
</feature>
<dbReference type="PANTHER" id="PTHR12741">
    <property type="entry name" value="LYST-INTERACTING PROTEIN LIP5 DOPAMINE RESPONSIVE PROTEIN DRG-1"/>
    <property type="match status" value="1"/>
</dbReference>
<feature type="transmembrane region" description="Helical" evidence="12">
    <location>
        <begin position="515"/>
        <end position="534"/>
    </location>
</feature>
<feature type="transmembrane region" description="Helical" evidence="12">
    <location>
        <begin position="375"/>
        <end position="401"/>
    </location>
</feature>
<feature type="region of interest" description="Disordered" evidence="11">
    <location>
        <begin position="2187"/>
        <end position="2209"/>
    </location>
</feature>
<feature type="transmembrane region" description="Helical" evidence="12">
    <location>
        <begin position="2071"/>
        <end position="2094"/>
    </location>
</feature>
<feature type="transmembrane region" description="Helical" evidence="12">
    <location>
        <begin position="2013"/>
        <end position="2033"/>
    </location>
</feature>
<dbReference type="SMART" id="SM01205">
    <property type="entry name" value="FKS1_dom1"/>
    <property type="match status" value="1"/>
</dbReference>
<comment type="subcellular location">
    <subcellularLocation>
        <location evidence="1">Membrane</location>
        <topology evidence="1">Multi-pass membrane protein</topology>
    </subcellularLocation>
</comment>
<keyword evidence="8 12" id="KW-0472">Membrane</keyword>
<evidence type="ECO:0000256" key="11">
    <source>
        <dbReference type="SAM" id="MobiDB-lite"/>
    </source>
</evidence>
<feature type="transmembrane region" description="Helical" evidence="12">
    <location>
        <begin position="1819"/>
        <end position="1839"/>
    </location>
</feature>
<feature type="domain" description="Major facilitator superfamily (MFS) profile" evidence="13">
    <location>
        <begin position="1742"/>
        <end position="2166"/>
    </location>
</feature>
<dbReference type="GO" id="GO:0000148">
    <property type="term" value="C:1,3-beta-D-glucan synthase complex"/>
    <property type="evidence" value="ECO:0007669"/>
    <property type="project" value="InterPro"/>
</dbReference>
<feature type="transmembrane region" description="Helical" evidence="12">
    <location>
        <begin position="2106"/>
        <end position="2126"/>
    </location>
</feature>
<feature type="transmembrane region" description="Helical" evidence="12">
    <location>
        <begin position="1907"/>
        <end position="1928"/>
    </location>
</feature>
<keyword evidence="5 14" id="KW-0808">Transferase</keyword>
<dbReference type="Gene3D" id="1.20.1250.20">
    <property type="entry name" value="MFS general substrate transporter like domains"/>
    <property type="match status" value="1"/>
</dbReference>
<evidence type="ECO:0000256" key="1">
    <source>
        <dbReference type="ARBA" id="ARBA00004141"/>
    </source>
</evidence>
<dbReference type="PANTHER" id="PTHR12741:SF48">
    <property type="entry name" value="1,3-BETA-GLUCAN SYNTHASE COMPONENT FKS1-RELATED"/>
    <property type="match status" value="1"/>
</dbReference>
<dbReference type="InterPro" id="IPR003440">
    <property type="entry name" value="Glyco_trans_48_dom"/>
</dbReference>
<organism evidence="14 15">
    <name type="scientific">Thraustotheca clavata</name>
    <dbReference type="NCBI Taxonomy" id="74557"/>
    <lineage>
        <taxon>Eukaryota</taxon>
        <taxon>Sar</taxon>
        <taxon>Stramenopiles</taxon>
        <taxon>Oomycota</taxon>
        <taxon>Saprolegniomycetes</taxon>
        <taxon>Saprolegniales</taxon>
        <taxon>Achlyaceae</taxon>
        <taxon>Thraustotheca</taxon>
    </lineage>
</organism>
<feature type="transmembrane region" description="Helical" evidence="12">
    <location>
        <begin position="1792"/>
        <end position="1812"/>
    </location>
</feature>
<dbReference type="InterPro" id="IPR011990">
    <property type="entry name" value="TPR-like_helical_dom_sf"/>
</dbReference>
<gene>
    <name evidence="14" type="ORF">THRCLA_03720</name>
</gene>
<feature type="transmembrane region" description="Helical" evidence="12">
    <location>
        <begin position="1292"/>
        <end position="1316"/>
    </location>
</feature>
<dbReference type="InterPro" id="IPR049039">
    <property type="entry name" value="RMD1-3_a_helical_rpt"/>
</dbReference>
<evidence type="ECO:0000256" key="10">
    <source>
        <dbReference type="PROSITE-ProRule" id="PRU00339"/>
    </source>
</evidence>
<keyword evidence="4" id="KW-0328">Glycosyltransferase</keyword>
<dbReference type="Pfam" id="PF02364">
    <property type="entry name" value="Glucan_synthase"/>
    <property type="match status" value="2"/>
</dbReference>
<feature type="transmembrane region" description="Helical" evidence="12">
    <location>
        <begin position="1981"/>
        <end position="2001"/>
    </location>
</feature>
<dbReference type="STRING" id="74557.A0A1W0A166"/>
<feature type="transmembrane region" description="Helical" evidence="12">
    <location>
        <begin position="2141"/>
        <end position="2162"/>
    </location>
</feature>
<feature type="transmembrane region" description="Helical" evidence="12">
    <location>
        <begin position="1652"/>
        <end position="1670"/>
    </location>
</feature>
<proteinExistence type="inferred from homology"/>
<feature type="transmembrane region" description="Helical" evidence="12">
    <location>
        <begin position="1592"/>
        <end position="1612"/>
    </location>
</feature>
<dbReference type="InterPro" id="IPR019734">
    <property type="entry name" value="TPR_rpt"/>
</dbReference>
<feature type="transmembrane region" description="Helical" evidence="12">
    <location>
        <begin position="1845"/>
        <end position="1869"/>
    </location>
</feature>
<dbReference type="GO" id="GO:0006075">
    <property type="term" value="P:(1-&gt;3)-beta-D-glucan biosynthetic process"/>
    <property type="evidence" value="ECO:0007669"/>
    <property type="project" value="InterPro"/>
</dbReference>
<feature type="transmembrane region" description="Helical" evidence="12">
    <location>
        <begin position="283"/>
        <end position="302"/>
    </location>
</feature>
<dbReference type="Pfam" id="PF14288">
    <property type="entry name" value="FKS1_dom1"/>
    <property type="match status" value="1"/>
</dbReference>
<dbReference type="InterPro" id="IPR020846">
    <property type="entry name" value="MFS_dom"/>
</dbReference>
<dbReference type="InterPro" id="IPR036259">
    <property type="entry name" value="MFS_trans_sf"/>
</dbReference>
<protein>
    <recommendedName>
        <fullName evidence="3">1,3-beta-glucan synthase</fullName>
        <ecNumber evidence="3">2.4.1.34</ecNumber>
    </recommendedName>
</protein>
<dbReference type="SUPFAM" id="SSF48452">
    <property type="entry name" value="TPR-like"/>
    <property type="match status" value="1"/>
</dbReference>
<dbReference type="PROSITE" id="PS50850">
    <property type="entry name" value="MFS"/>
    <property type="match status" value="1"/>
</dbReference>
<evidence type="ECO:0000256" key="4">
    <source>
        <dbReference type="ARBA" id="ARBA00022676"/>
    </source>
</evidence>
<evidence type="ECO:0000256" key="5">
    <source>
        <dbReference type="ARBA" id="ARBA00022679"/>
    </source>
</evidence>
<keyword evidence="6 12" id="KW-0812">Transmembrane</keyword>
<keyword evidence="10" id="KW-0802">TPR repeat</keyword>
<feature type="transmembrane region" description="Helical" evidence="12">
    <location>
        <begin position="2270"/>
        <end position="2289"/>
    </location>
</feature>
<dbReference type="GO" id="GO:0022857">
    <property type="term" value="F:transmembrane transporter activity"/>
    <property type="evidence" value="ECO:0007669"/>
    <property type="project" value="InterPro"/>
</dbReference>
<dbReference type="EC" id="2.4.1.34" evidence="3"/>
<sequence>MALDRAGSNYFMLASDSKRSLGDTRYYRQGSSFRDRLELLDVLGDNPNDPSGSRYGINESGSDPVGVFDDEISIDYCCDVLTKKFGFQEGSVNNQREHALLLLANSKAQNRSNDVSNHINILHRKLVGNYVEWCGFIQVEPAWYAGGVNEKLKNRMHMELMLYLCIWGEAGNIRHMPECICYLYHQMMTMLNGDLNLSFTNPSLWYLESVIRPIWTECSGMQKKDALGKSLEHTKVRNYDDLNEFFWKPTCIAVPVDRAGETLKTHGKTYYEHRSIFTLVLNYYRIFHFNFMFLFALAVLQYCVTISPKGAHSGFSQFTALGQVVEPYTTRDLKLSLVFLVLMHAILSLLKCFLEVGHGWHLLFGSTPGGATSKSMTYGIALSLRLLWNGAFAGLFVYMMIEGINTTTPVLDLFYIFAAAFLGPSILLMIATIFNHKTALNTSFWAKFIREGDSCYTGRHMTPPWSYRSVYIAYWLVLWTLKAAVSYWILITPLMLPSLAIYNMPLQYTTSVVSMRNIGVIIALWAPVFFVFCYDTQIYFTIFQALYGAYKGVRMRTGEYHGFAEISKAFRLLPQLFDSKVVTKDAIMLDSIPSADGHRKSMLMARFVVVWNEVINFFREGDLLDDKEAAILQYDVAPHSGEIYKPVFLSAGKLEDAITSVLKLHAKKGQNGKRDLDGELTVDLLLKDCIPSIKSCFNSVLYILDVMLDGSDAKVFEAMRDIETITNNGQFMATYEVTQIIHVKSALISFLEAVLDLPDPITPTGHSSKAHSMPVIQEFVRHFENFLNAVEMFCRSSPAITAKLTHSNFTSSQNGYVIAAEGMLRLCTNDSAMSNATRALLLLKLDTTEAMPRCSEAKRRLGFFMKSLMMDIPQLASVREMKSFSVMTPFYAEGVLYSLEELNAPLVNHPIFAAAEEVGKNLTILKYLITIHTAEWDNFLERIGVNSEEEAFQQQPLELRLWASYRGQTLARTVQGMMLYEDAIKMLYWLEIGSSPNKTAEMKQRMLEDMVILKFSYICACQVYGKHRDEKKPQASDIDFLLKRYPNLRVAYVDTVKKDGKADYYSVLIKSESDKIVEVYRYLLPGDPILGEGKPENQNNALPFTRGEFLQTIDMNQQHYFEECLKMPNLLMTADLHPSGKPVSIIGMREHIFTGNASSLSKFKSWQELVFVTLSQRVLADPLYVRMHYGHPDIFDKVMCLTRGGVSKASKGINLSEDVFAGFNSTLRGGVVTHVEFMQCGKGRDVALSQISMFEGKLANGAGETCLAREGHRMGAFMDFFRLNSMYYSHTGFYFATWLTIVTAFVFIYCKVYLALTGVQTQIVYLMNDTTIIMKNSDKGFDTRVFNNLDNIVNTQYYIQAGLFLTLPLMAVYFTEAGLRRGFLRFFDMMITAGWAFFTFQVGTTMHYFDTNIVHGGAKYQATGRGFKITRETFVLLYKAYSASHYRKAMELIGLSIIYGTYGAFAICQKTPQSATNTFSQDFCSTSQGYGTQTFAIWFISILWLFSPFLFNTDGFDYEKSKVDILAWTKWMYMDEKDTDVDKVNNGGWIGWWKGDEEQYHGTKPISRFTVVLRESRHFLLMWYVVTLRFKVVYLVVVCAAIIVTLALFQLGHTGGGLRASAPIRATVYAVLIVVFGTLYFLGTMVYPWKMAWVDSLSLFFGYMAGLYGVNEMIRVFAFPTVSIVNVGVFVQLAFFWDFLFGAVMLVPLMVFSCIPFMNVIQTRMMYNEGFSRVLSDSSQYAFSIAGVIGFIGAGSCGWLYYVLTTLDTSAGFLSYTNAFRIVIAEGTGSTAYYVILGSIVGVLISAIVGFYIGRRLTIVVGGFVSFLGMSLLTAVSSYPSDGKVLMFCGLSAFGLSLGILFPAITCYCYEISTKEMRGKIMLLLAVGFLTGMLAASYFSYNTSIVWLWQAFWCFLVFACLTPAINLLPESPEWVLAREGKDACRACLVLLRRRQDVTAELETLEENQQHQYSFGNGAYKAIVGVIFMAISSLSTLSLYTYTARVFIGFNRSMMLTNCLATELLFAAFSFLYIERLTHKLLLLISFALVAITTGLLAAHDHFQIFGVQDQTALEIILIVTFAIKGAAFPATLWVSSVGLFRTKGRFITAPLYFALYFALHIGTTYLRNNSTSTRSSQSKEYIWLFALSSLCVLGFFSAFGLARRSNGMVCTSAEMEYELKQKEDARLREQNASRSRAYSRQTSKRVTGNATLSPHKSTQYLHAENIDDTKLKSVMILVARSVRVLKAAPFVRSFVSVSNRKDPFGAASKAILPFVALTAFSATIAMTTLCDSTNALRAEELYNNAGYDRRDLLGFLKEKLADNPRDAGILWRLARAAYDVANLSSTPAAEKKELTYYAHDIIKKALDVTTEDFAVQKWSGIILSSIGDYEGTKVSLANSYIVKEHWEKAVALNPNDATSHHLLGRWSLTIADISWIERKVAAALFGTPPQATYAEALAHFVQADTISPGFWKKNTFMIGQVYYKMSNYAEAKTWVEKAIAIETKSEEDAQVHQEAIALLTKL</sequence>
<dbReference type="EMBL" id="JNBS01000699">
    <property type="protein sequence ID" value="OQS03997.1"/>
    <property type="molecule type" value="Genomic_DNA"/>
</dbReference>
<feature type="transmembrane region" description="Helical" evidence="12">
    <location>
        <begin position="413"/>
        <end position="434"/>
    </location>
</feature>
<feature type="repeat" description="TPR" evidence="10">
    <location>
        <begin position="2472"/>
        <end position="2505"/>
    </location>
</feature>
<evidence type="ECO:0000313" key="14">
    <source>
        <dbReference type="EMBL" id="OQS03997.1"/>
    </source>
</evidence>
<feature type="transmembrane region" description="Helical" evidence="12">
    <location>
        <begin position="471"/>
        <end position="495"/>
    </location>
</feature>
<dbReference type="Pfam" id="PF00083">
    <property type="entry name" value="Sugar_tr"/>
    <property type="match status" value="1"/>
</dbReference>